<name>A0A974GYS3_XENLA</name>
<evidence type="ECO:0000313" key="1">
    <source>
        <dbReference type="EMBL" id="OCT55562.1"/>
    </source>
</evidence>
<dbReference type="EMBL" id="KV483779">
    <property type="protein sequence ID" value="OCT55562.1"/>
    <property type="molecule type" value="Genomic_DNA"/>
</dbReference>
<sequence>MNRGSILVSCNVKSLYSSISHKHGLQAIRYFMETESDWDCQFIDFMSDLVEFCLNHNFFVFHDKFYLQVKGVVMGAASARPMLTFLWDGGRQTGYLGIVYPNIPSIYPCGFVTSMI</sequence>
<dbReference type="Proteomes" id="UP000694892">
    <property type="component" value="Unassembled WGS sequence"/>
</dbReference>
<organism evidence="1">
    <name type="scientific">Xenopus laevis</name>
    <name type="common">African clawed frog</name>
    <dbReference type="NCBI Taxonomy" id="8355"/>
    <lineage>
        <taxon>Eukaryota</taxon>
        <taxon>Metazoa</taxon>
        <taxon>Chordata</taxon>
        <taxon>Craniata</taxon>
        <taxon>Vertebrata</taxon>
        <taxon>Euteleostomi</taxon>
        <taxon>Amphibia</taxon>
        <taxon>Batrachia</taxon>
        <taxon>Anura</taxon>
        <taxon>Pipoidea</taxon>
        <taxon>Pipidae</taxon>
        <taxon>Xenopodinae</taxon>
        <taxon>Xenopus</taxon>
        <taxon>Xenopus</taxon>
    </lineage>
</organism>
<gene>
    <name evidence="1" type="ORF">XELAEV_18000701mg</name>
</gene>
<protein>
    <recommendedName>
        <fullName evidence="2">Reverse transcriptase domain-containing protein</fullName>
    </recommendedName>
</protein>
<reference evidence="1" key="1">
    <citation type="submission" date="2016-05" db="EMBL/GenBank/DDBJ databases">
        <title>WGS assembly of Xenopus laevis.</title>
        <authorList>
            <person name="Session A."/>
            <person name="Uno Y."/>
            <person name="Kwon T."/>
            <person name="Chapman J."/>
            <person name="Toyoda A."/>
            <person name="Takahashi S."/>
            <person name="Fukui A."/>
            <person name="Hikosaka A."/>
            <person name="Putnam N."/>
            <person name="Stites J."/>
            <person name="Van Heeringen S."/>
            <person name="Quigley I."/>
            <person name="Heinz S."/>
            <person name="Hellsten U."/>
            <person name="Lyons J."/>
            <person name="Suzuki A."/>
            <person name="Kondo M."/>
            <person name="Ogino H."/>
            <person name="Ochi H."/>
            <person name="Bogdanovic O."/>
            <person name="Lister R."/>
            <person name="Georgiou G."/>
            <person name="Paranjpe S."/>
            <person name="Van Kruijsbergen I."/>
            <person name="Mozaffari S."/>
            <person name="Shu S."/>
            <person name="Schmutz J."/>
            <person name="Jenkins J."/>
            <person name="Grimwood J."/>
            <person name="Carlson J."/>
            <person name="Mitros T."/>
            <person name="Simakov O."/>
            <person name="Heald R."/>
            <person name="Miller K."/>
            <person name="Haudenschild C."/>
            <person name="Kuroki Y."/>
            <person name="Tanaka T."/>
            <person name="Michiue T."/>
            <person name="Watanabe M."/>
            <person name="Kinoshita T."/>
            <person name="Ohta Y."/>
            <person name="Mawaribuchi S."/>
            <person name="Suzuki Y."/>
            <person name="Haramoto Y."/>
            <person name="Yamamoto T."/>
            <person name="Takagi C."/>
            <person name="Kitzman J."/>
            <person name="Shendure J."/>
            <person name="Nakayama T."/>
            <person name="Izutsu Y."/>
            <person name="Robert J."/>
            <person name="Dichmann D."/>
            <person name="Flajnik M."/>
            <person name="Houston D."/>
            <person name="Marcotte E."/>
            <person name="Wallingford J."/>
            <person name="Ito Y."/>
            <person name="Asashima M."/>
            <person name="Ueno N."/>
            <person name="Matsuda Y."/>
            <person name="Jan Veenstra G."/>
            <person name="Fujiyama A."/>
            <person name="Harland R."/>
            <person name="Taira M."/>
            <person name="Rokhsar D.S."/>
        </authorList>
    </citation>
    <scope>NUCLEOTIDE SEQUENCE</scope>
    <source>
        <strain evidence="1">J</strain>
        <tissue evidence="1">Blood</tissue>
    </source>
</reference>
<dbReference type="PANTHER" id="PTHR21301:SF13">
    <property type="match status" value="1"/>
</dbReference>
<dbReference type="AlphaFoldDB" id="A0A974GYS3"/>
<evidence type="ECO:0008006" key="2">
    <source>
        <dbReference type="Google" id="ProtNLM"/>
    </source>
</evidence>
<accession>A0A974GYS3</accession>
<dbReference type="PANTHER" id="PTHR21301">
    <property type="entry name" value="REVERSE TRANSCRIPTASE"/>
    <property type="match status" value="1"/>
</dbReference>
<proteinExistence type="predicted"/>